<dbReference type="InterPro" id="IPR050556">
    <property type="entry name" value="Type_II_TA_system_RNase"/>
</dbReference>
<dbReference type="InterPro" id="IPR002716">
    <property type="entry name" value="PIN_dom"/>
</dbReference>
<keyword evidence="5 8" id="KW-0378">Hydrolase</keyword>
<feature type="binding site" evidence="8">
    <location>
        <position position="11"/>
    </location>
    <ligand>
        <name>Mg(2+)</name>
        <dbReference type="ChEBI" id="CHEBI:18420"/>
    </ligand>
</feature>
<dbReference type="EMBL" id="CADCTR010003313">
    <property type="protein sequence ID" value="CAA9393835.1"/>
    <property type="molecule type" value="Genomic_DNA"/>
</dbReference>
<gene>
    <name evidence="8" type="primary">vapC</name>
    <name evidence="10" type="ORF">AVDCRST_MAG93-9866</name>
</gene>
<dbReference type="HAMAP" id="MF_00265">
    <property type="entry name" value="VapC_Nob1"/>
    <property type="match status" value="1"/>
</dbReference>
<keyword evidence="2 8" id="KW-1277">Toxin-antitoxin system</keyword>
<evidence type="ECO:0000313" key="10">
    <source>
        <dbReference type="EMBL" id="CAA9393835.1"/>
    </source>
</evidence>
<proteinExistence type="inferred from homology"/>
<evidence type="ECO:0000256" key="6">
    <source>
        <dbReference type="ARBA" id="ARBA00022842"/>
    </source>
</evidence>
<keyword evidence="6 8" id="KW-0460">Magnesium</keyword>
<dbReference type="GO" id="GO:0004540">
    <property type="term" value="F:RNA nuclease activity"/>
    <property type="evidence" value="ECO:0007669"/>
    <property type="project" value="InterPro"/>
</dbReference>
<dbReference type="InterPro" id="IPR022907">
    <property type="entry name" value="VapC_family"/>
</dbReference>
<dbReference type="AlphaFoldDB" id="A0A6J4NRK3"/>
<dbReference type="PANTHER" id="PTHR33653:SF1">
    <property type="entry name" value="RIBONUCLEASE VAPC2"/>
    <property type="match status" value="1"/>
</dbReference>
<keyword evidence="8" id="KW-0800">Toxin</keyword>
<dbReference type="GO" id="GO:0090729">
    <property type="term" value="F:toxin activity"/>
    <property type="evidence" value="ECO:0007669"/>
    <property type="project" value="UniProtKB-KW"/>
</dbReference>
<evidence type="ECO:0000256" key="7">
    <source>
        <dbReference type="ARBA" id="ARBA00038093"/>
    </source>
</evidence>
<protein>
    <recommendedName>
        <fullName evidence="8">Ribonuclease VapC</fullName>
        <shortName evidence="8">RNase VapC</shortName>
        <ecNumber evidence="8">3.1.-.-</ecNumber>
    </recommendedName>
    <alternativeName>
        <fullName evidence="8">Toxin VapC</fullName>
    </alternativeName>
</protein>
<name>A0A6J4NRK3_9CHLR</name>
<reference evidence="10" key="1">
    <citation type="submission" date="2020-02" db="EMBL/GenBank/DDBJ databases">
        <authorList>
            <person name="Meier V. D."/>
        </authorList>
    </citation>
    <scope>NUCLEOTIDE SEQUENCE</scope>
    <source>
        <strain evidence="10">AVDCRST_MAG93</strain>
    </source>
</reference>
<organism evidence="10">
    <name type="scientific">uncultured Chloroflexia bacterium</name>
    <dbReference type="NCBI Taxonomy" id="1672391"/>
    <lineage>
        <taxon>Bacteria</taxon>
        <taxon>Bacillati</taxon>
        <taxon>Chloroflexota</taxon>
        <taxon>Chloroflexia</taxon>
        <taxon>environmental samples</taxon>
    </lineage>
</organism>
<dbReference type="Gene3D" id="3.40.50.1010">
    <property type="entry name" value="5'-nuclease"/>
    <property type="match status" value="1"/>
</dbReference>
<sequence>MEGNLYEVLVDTSVVIDLFRRQPGMAQHFARVDSVVSPIVLGELYHGALRATLTAREMNYIAQLMQTSRMVLCDEETSLRYATIRNNLQPRGLLIPENDMWIAASAIQHGLPLATGDAHFERVDGLVVKRW</sequence>
<evidence type="ECO:0000259" key="9">
    <source>
        <dbReference type="Pfam" id="PF01850"/>
    </source>
</evidence>
<evidence type="ECO:0000256" key="1">
    <source>
        <dbReference type="ARBA" id="ARBA00001946"/>
    </source>
</evidence>
<evidence type="ECO:0000256" key="3">
    <source>
        <dbReference type="ARBA" id="ARBA00022722"/>
    </source>
</evidence>
<dbReference type="GO" id="GO:0000287">
    <property type="term" value="F:magnesium ion binding"/>
    <property type="evidence" value="ECO:0007669"/>
    <property type="project" value="UniProtKB-UniRule"/>
</dbReference>
<dbReference type="InterPro" id="IPR029060">
    <property type="entry name" value="PIN-like_dom_sf"/>
</dbReference>
<evidence type="ECO:0000256" key="2">
    <source>
        <dbReference type="ARBA" id="ARBA00022649"/>
    </source>
</evidence>
<dbReference type="SUPFAM" id="SSF88723">
    <property type="entry name" value="PIN domain-like"/>
    <property type="match status" value="1"/>
</dbReference>
<comment type="cofactor">
    <cofactor evidence="1 8">
        <name>Mg(2+)</name>
        <dbReference type="ChEBI" id="CHEBI:18420"/>
    </cofactor>
</comment>
<feature type="domain" description="PIN" evidence="9">
    <location>
        <begin position="8"/>
        <end position="125"/>
    </location>
</feature>
<feature type="binding site" evidence="8">
    <location>
        <position position="99"/>
    </location>
    <ligand>
        <name>Mg(2+)</name>
        <dbReference type="ChEBI" id="CHEBI:18420"/>
    </ligand>
</feature>
<dbReference type="Pfam" id="PF01850">
    <property type="entry name" value="PIN"/>
    <property type="match status" value="1"/>
</dbReference>
<comment type="similarity">
    <text evidence="7 8">Belongs to the PINc/VapC protein family.</text>
</comment>
<evidence type="ECO:0000256" key="4">
    <source>
        <dbReference type="ARBA" id="ARBA00022723"/>
    </source>
</evidence>
<dbReference type="PANTHER" id="PTHR33653">
    <property type="entry name" value="RIBONUCLEASE VAPC2"/>
    <property type="match status" value="1"/>
</dbReference>
<keyword evidence="3 8" id="KW-0540">Nuclease</keyword>
<comment type="function">
    <text evidence="8">Toxic component of a toxin-antitoxin (TA) system. An RNase.</text>
</comment>
<evidence type="ECO:0000256" key="5">
    <source>
        <dbReference type="ARBA" id="ARBA00022801"/>
    </source>
</evidence>
<evidence type="ECO:0000256" key="8">
    <source>
        <dbReference type="HAMAP-Rule" id="MF_00265"/>
    </source>
</evidence>
<accession>A0A6J4NRK3</accession>
<dbReference type="GO" id="GO:0016787">
    <property type="term" value="F:hydrolase activity"/>
    <property type="evidence" value="ECO:0007669"/>
    <property type="project" value="UniProtKB-KW"/>
</dbReference>
<keyword evidence="4 8" id="KW-0479">Metal-binding</keyword>
<dbReference type="EC" id="3.1.-.-" evidence="8"/>